<evidence type="ECO:0000313" key="2">
    <source>
        <dbReference type="Proteomes" id="UP001243375"/>
    </source>
</evidence>
<dbReference type="EMBL" id="JASBWU010000001">
    <property type="protein sequence ID" value="KAJ9125280.1"/>
    <property type="molecule type" value="Genomic_DNA"/>
</dbReference>
<comment type="caution">
    <text evidence="1">The sequence shown here is derived from an EMBL/GenBank/DDBJ whole genome shotgun (WGS) entry which is preliminary data.</text>
</comment>
<proteinExistence type="predicted"/>
<organism evidence="1 2">
    <name type="scientific">Naganishia vaughanmartiniae</name>
    <dbReference type="NCBI Taxonomy" id="1424756"/>
    <lineage>
        <taxon>Eukaryota</taxon>
        <taxon>Fungi</taxon>
        <taxon>Dikarya</taxon>
        <taxon>Basidiomycota</taxon>
        <taxon>Agaricomycotina</taxon>
        <taxon>Tremellomycetes</taxon>
        <taxon>Filobasidiales</taxon>
        <taxon>Filobasidiaceae</taxon>
        <taxon>Naganishia</taxon>
    </lineage>
</organism>
<evidence type="ECO:0000313" key="1">
    <source>
        <dbReference type="EMBL" id="KAJ9125280.1"/>
    </source>
</evidence>
<name>A0ACC2XPI2_9TREE</name>
<keyword evidence="2" id="KW-1185">Reference proteome</keyword>
<gene>
    <name evidence="1" type="ORF">QFC22_000235</name>
</gene>
<protein>
    <submittedName>
        <fullName evidence="1">Uncharacterized protein</fullName>
    </submittedName>
</protein>
<accession>A0ACC2XPI2</accession>
<dbReference type="Proteomes" id="UP001243375">
    <property type="component" value="Unassembled WGS sequence"/>
</dbReference>
<reference evidence="1" key="1">
    <citation type="submission" date="2023-04" db="EMBL/GenBank/DDBJ databases">
        <title>Draft Genome sequencing of Naganishia species isolated from polar environments using Oxford Nanopore Technology.</title>
        <authorList>
            <person name="Leo P."/>
            <person name="Venkateswaran K."/>
        </authorList>
    </citation>
    <scope>NUCLEOTIDE SEQUENCE</scope>
    <source>
        <strain evidence="1">MNA-CCFEE 5425</strain>
    </source>
</reference>
<sequence length="572" mass="62925">MFRPVATSIGLPRRLPATTTHHRASAVLRSRHFTTSRRISDEQRQQQHQGGERKQSFAGRLASAWKDTPTKWYPIPIALGAAVLVAVQYRKTSSPRISTVNDRIEVTGDGEHGANVQVKSSGPWQVRVLGALPLRSLSQLWGYLNGLVLPVWFRPFGFKLYSRIFGCNLEECEEQDLTKYKSLGEFFYRTLKPGLRPIDTSAQLVSPADGTVLHFGEISGERVEQVKGMTYSLNALLGVSGNSVNQPDQLEFVKQDGRTVDGMSPSPSPTSSPSHSPTHYHLLPCLTPDEKFAEINDISYSLPSLLGSSGKQIQVKEQSERGDAQAGVTPHTGPVEDVSVEQDLPERITHDAQVMAQLGIEAAFSEKTEDIAAGSADKQHSEAAMAGDRGLKGKGVPTLKEGNKLFFMVVYLAPGDYHRFHSPTAWVVERRRHFTGDLFSVSPYIANRLKDLFVLNERVALLGRWRYGFFSMVPVGATNVGSIKINFDQNLRTNERHPQHPPQTFTEAVYAKASAFLHGQPLTAGEEMGGFMLGSTIVMVFEAPQDFKFVTKAGAKVKVGQALGKLQGTSVL</sequence>